<dbReference type="AlphaFoldDB" id="A0A561UWH1"/>
<proteinExistence type="predicted"/>
<gene>
    <name evidence="1" type="ORF">FHX80_112149</name>
    <name evidence="2" type="ORF">OIE64_22050</name>
</gene>
<name>A0A561UWH1_9ACTN</name>
<dbReference type="EMBL" id="CP109114">
    <property type="protein sequence ID" value="WSC15249.1"/>
    <property type="molecule type" value="Genomic_DNA"/>
</dbReference>
<evidence type="ECO:0000313" key="2">
    <source>
        <dbReference type="EMBL" id="WSC15249.1"/>
    </source>
</evidence>
<protein>
    <submittedName>
        <fullName evidence="1">Uncharacterized protein</fullName>
    </submittedName>
</protein>
<dbReference type="Proteomes" id="UP001330827">
    <property type="component" value="Chromosome"/>
</dbReference>
<evidence type="ECO:0000313" key="1">
    <source>
        <dbReference type="EMBL" id="TWG03714.1"/>
    </source>
</evidence>
<evidence type="ECO:0000313" key="3">
    <source>
        <dbReference type="Proteomes" id="UP000318186"/>
    </source>
</evidence>
<sequence length="41" mass="4324">MKIRLAWAVPLGIVVLAAIAVFAVYGTHAFTIAGRIAETVL</sequence>
<organism evidence="1 3">
    <name type="scientific">Streptomyces brevispora</name>
    <dbReference type="NCBI Taxonomy" id="887462"/>
    <lineage>
        <taxon>Bacteria</taxon>
        <taxon>Bacillati</taxon>
        <taxon>Actinomycetota</taxon>
        <taxon>Actinomycetes</taxon>
        <taxon>Kitasatosporales</taxon>
        <taxon>Streptomycetaceae</taxon>
        <taxon>Streptomyces</taxon>
    </lineage>
</organism>
<dbReference type="EMBL" id="VIWW01000001">
    <property type="protein sequence ID" value="TWG03714.1"/>
    <property type="molecule type" value="Genomic_DNA"/>
</dbReference>
<reference evidence="2 4" key="2">
    <citation type="submission" date="2022-10" db="EMBL/GenBank/DDBJ databases">
        <title>The complete genomes of actinobacterial strains from the NBC collection.</title>
        <authorList>
            <person name="Joergensen T.S."/>
            <person name="Alvarez Arevalo M."/>
            <person name="Sterndorff E.B."/>
            <person name="Faurdal D."/>
            <person name="Vuksanovic O."/>
            <person name="Mourched A.-S."/>
            <person name="Charusanti P."/>
            <person name="Shaw S."/>
            <person name="Blin K."/>
            <person name="Weber T."/>
        </authorList>
    </citation>
    <scope>NUCLEOTIDE SEQUENCE [LARGE SCALE GENOMIC DNA]</scope>
    <source>
        <strain evidence="2 4">NBC 01769</strain>
    </source>
</reference>
<accession>A0A561UWH1</accession>
<evidence type="ECO:0000313" key="4">
    <source>
        <dbReference type="Proteomes" id="UP001330827"/>
    </source>
</evidence>
<keyword evidence="4" id="KW-1185">Reference proteome</keyword>
<reference evidence="1 3" key="1">
    <citation type="submission" date="2019-06" db="EMBL/GenBank/DDBJ databases">
        <title>Sequencing the genomes of 1000 actinobacteria strains.</title>
        <authorList>
            <person name="Klenk H.-P."/>
        </authorList>
    </citation>
    <scope>NUCLEOTIDE SEQUENCE [LARGE SCALE GENOMIC DNA]</scope>
    <source>
        <strain evidence="1 3">DSM 42059</strain>
    </source>
</reference>
<dbReference type="Proteomes" id="UP000318186">
    <property type="component" value="Unassembled WGS sequence"/>
</dbReference>
<dbReference type="RefSeq" id="WP_280118745.1">
    <property type="nucleotide sequence ID" value="NZ_CP109114.1"/>
</dbReference>